<gene>
    <name evidence="1" type="ORF">EVEC_LOCUS11970</name>
</gene>
<name>A0A0N4VP75_ENTVE</name>
<dbReference type="Proteomes" id="UP000274131">
    <property type="component" value="Unassembled WGS sequence"/>
</dbReference>
<dbReference type="AlphaFoldDB" id="A0A0N4VP75"/>
<proteinExistence type="predicted"/>
<dbReference type="Gene3D" id="3.30.710.10">
    <property type="entry name" value="Potassium Channel Kv1.1, Chain A"/>
    <property type="match status" value="1"/>
</dbReference>
<reference evidence="3" key="1">
    <citation type="submission" date="2017-02" db="UniProtKB">
        <authorList>
            <consortium name="WormBaseParasite"/>
        </authorList>
    </citation>
    <scope>IDENTIFICATION</scope>
</reference>
<sequence>MATLSVAINSNVMLCSKSDVASMSSSLERPFKLLVKGRTFVLDPQNLSKLSPIFAIVLFGKDYDKDREVIREIVDEKTKNFPTILRLANKYQVDSLTDACGQFITDRCDLNRLKPDQVLTLLIAAHEFHLKREVMVKLILRLASEEKTTFNRLKLSRLLPSQMYGAVIGTNINLTQLKEIETMNNHLFKMERNKTQYRRSTCDLCKKITDAAYCEGCRQYLCQTHWKLIKCPSDYGNRLLEELRSNVVELEWD</sequence>
<keyword evidence="2" id="KW-1185">Reference proteome</keyword>
<accession>A0A0N4VP75</accession>
<organism evidence="3">
    <name type="scientific">Enterobius vermicularis</name>
    <name type="common">Human pinworm</name>
    <dbReference type="NCBI Taxonomy" id="51028"/>
    <lineage>
        <taxon>Eukaryota</taxon>
        <taxon>Metazoa</taxon>
        <taxon>Ecdysozoa</taxon>
        <taxon>Nematoda</taxon>
        <taxon>Chromadorea</taxon>
        <taxon>Rhabditida</taxon>
        <taxon>Spirurina</taxon>
        <taxon>Oxyuridomorpha</taxon>
        <taxon>Oxyuroidea</taxon>
        <taxon>Oxyuridae</taxon>
        <taxon>Enterobius</taxon>
    </lineage>
</organism>
<dbReference type="InterPro" id="IPR011333">
    <property type="entry name" value="SKP1/BTB/POZ_sf"/>
</dbReference>
<evidence type="ECO:0000313" key="2">
    <source>
        <dbReference type="Proteomes" id="UP000274131"/>
    </source>
</evidence>
<evidence type="ECO:0000313" key="3">
    <source>
        <dbReference type="WBParaSite" id="EVEC_0001279801-mRNA-1"/>
    </source>
</evidence>
<reference evidence="1 2" key="2">
    <citation type="submission" date="2018-10" db="EMBL/GenBank/DDBJ databases">
        <authorList>
            <consortium name="Pathogen Informatics"/>
        </authorList>
    </citation>
    <scope>NUCLEOTIDE SEQUENCE [LARGE SCALE GENOMIC DNA]</scope>
</reference>
<dbReference type="EMBL" id="UXUI01013100">
    <property type="protein sequence ID" value="VDD97219.1"/>
    <property type="molecule type" value="Genomic_DNA"/>
</dbReference>
<protein>
    <submittedName>
        <fullName evidence="3">BTB domain-containing protein</fullName>
    </submittedName>
</protein>
<dbReference type="OrthoDB" id="5866012at2759"/>
<evidence type="ECO:0000313" key="1">
    <source>
        <dbReference type="EMBL" id="VDD97219.1"/>
    </source>
</evidence>
<dbReference type="WBParaSite" id="EVEC_0001279801-mRNA-1">
    <property type="protein sequence ID" value="EVEC_0001279801-mRNA-1"/>
    <property type="gene ID" value="EVEC_0001279801"/>
</dbReference>